<dbReference type="InterPro" id="IPR001851">
    <property type="entry name" value="ABC_transp_permease"/>
</dbReference>
<dbReference type="GO" id="GO:0022857">
    <property type="term" value="F:transmembrane transporter activity"/>
    <property type="evidence" value="ECO:0007669"/>
    <property type="project" value="InterPro"/>
</dbReference>
<feature type="transmembrane region" description="Helical" evidence="9">
    <location>
        <begin position="203"/>
        <end position="223"/>
    </location>
</feature>
<evidence type="ECO:0000313" key="11">
    <source>
        <dbReference type="Proteomes" id="UP000215145"/>
    </source>
</evidence>
<evidence type="ECO:0000256" key="1">
    <source>
        <dbReference type="ARBA" id="ARBA00004651"/>
    </source>
</evidence>
<dbReference type="InterPro" id="IPR017779">
    <property type="entry name" value="ABC_UrtB_bac"/>
</dbReference>
<comment type="caution">
    <text evidence="10">The sequence shown here is derived from an EMBL/GenBank/DDBJ whole genome shotgun (WGS) entry which is preliminary data.</text>
</comment>
<evidence type="ECO:0000256" key="9">
    <source>
        <dbReference type="SAM" id="Phobius"/>
    </source>
</evidence>
<evidence type="ECO:0000256" key="5">
    <source>
        <dbReference type="ARBA" id="ARBA00022970"/>
    </source>
</evidence>
<reference evidence="10 11" key="1">
    <citation type="submission" date="2017-07" db="EMBL/GenBank/DDBJ databases">
        <title>Paenibacillus herberti R33 genome sequencing and assembly.</title>
        <authorList>
            <person name="Su W."/>
        </authorList>
    </citation>
    <scope>NUCLEOTIDE SEQUENCE [LARGE SCALE GENOMIC DNA]</scope>
    <source>
        <strain evidence="10 11">R33</strain>
    </source>
</reference>
<evidence type="ECO:0000256" key="3">
    <source>
        <dbReference type="ARBA" id="ARBA00022475"/>
    </source>
</evidence>
<feature type="transmembrane region" description="Helical" evidence="9">
    <location>
        <begin position="42"/>
        <end position="63"/>
    </location>
</feature>
<gene>
    <name evidence="10" type="primary">urtB</name>
    <name evidence="10" type="ORF">CGZ75_16605</name>
</gene>
<accession>A0A229NX95</accession>
<dbReference type="Proteomes" id="UP000215145">
    <property type="component" value="Unassembled WGS sequence"/>
</dbReference>
<feature type="transmembrane region" description="Helical" evidence="9">
    <location>
        <begin position="266"/>
        <end position="287"/>
    </location>
</feature>
<proteinExistence type="inferred from homology"/>
<comment type="subcellular location">
    <subcellularLocation>
        <location evidence="1">Cell membrane</location>
        <topology evidence="1">Multi-pass membrane protein</topology>
    </subcellularLocation>
</comment>
<evidence type="ECO:0000256" key="7">
    <source>
        <dbReference type="ARBA" id="ARBA00023136"/>
    </source>
</evidence>
<dbReference type="PANTHER" id="PTHR11795">
    <property type="entry name" value="BRANCHED-CHAIN AMINO ACID TRANSPORT SYSTEM PERMEASE PROTEIN LIVH"/>
    <property type="match status" value="1"/>
</dbReference>
<dbReference type="GO" id="GO:0005886">
    <property type="term" value="C:plasma membrane"/>
    <property type="evidence" value="ECO:0007669"/>
    <property type="project" value="UniProtKB-SubCell"/>
</dbReference>
<keyword evidence="11" id="KW-1185">Reference proteome</keyword>
<dbReference type="OrthoDB" id="9807115at2"/>
<comment type="similarity">
    <text evidence="8">Belongs to the binding-protein-dependent transport system permease family. LivHM subfamily.</text>
</comment>
<evidence type="ECO:0000256" key="2">
    <source>
        <dbReference type="ARBA" id="ARBA00022448"/>
    </source>
</evidence>
<dbReference type="Pfam" id="PF02653">
    <property type="entry name" value="BPD_transp_2"/>
    <property type="match status" value="1"/>
</dbReference>
<feature type="transmembrane region" description="Helical" evidence="9">
    <location>
        <begin position="69"/>
        <end position="88"/>
    </location>
</feature>
<evidence type="ECO:0000256" key="6">
    <source>
        <dbReference type="ARBA" id="ARBA00022989"/>
    </source>
</evidence>
<dbReference type="InterPro" id="IPR052157">
    <property type="entry name" value="BCAA_transport_permease"/>
</dbReference>
<protein>
    <submittedName>
        <fullName evidence="10">Urea ABC transporter permease subunit UrtB</fullName>
    </submittedName>
</protein>
<keyword evidence="2" id="KW-0813">Transport</keyword>
<dbReference type="CDD" id="cd06582">
    <property type="entry name" value="TM_PBP1_LivH_like"/>
    <property type="match status" value="1"/>
</dbReference>
<keyword evidence="6 9" id="KW-1133">Transmembrane helix</keyword>
<dbReference type="AlphaFoldDB" id="A0A229NX95"/>
<name>A0A229NX95_9BACL</name>
<keyword evidence="5" id="KW-0029">Amino-acid transport</keyword>
<evidence type="ECO:0000313" key="10">
    <source>
        <dbReference type="EMBL" id="OXM14553.1"/>
    </source>
</evidence>
<dbReference type="PANTHER" id="PTHR11795:SF447">
    <property type="entry name" value="ABC TRANSPORTER PERMEASE PROTEIN"/>
    <property type="match status" value="1"/>
</dbReference>
<dbReference type="EMBL" id="NMUQ01000002">
    <property type="protein sequence ID" value="OXM14553.1"/>
    <property type="molecule type" value="Genomic_DNA"/>
</dbReference>
<sequence length="301" mass="32594">MDVVWLQLFNGISVSSILLLIALGLAVTFGQMNVINMAHGELIMVGAYATYLTQRLFQMYLPASWFDQYFLLSILASFVAAFLIGLLLEKVLIRFLYGRPLDSLLATWGVGLVLQQLARTLFGAPNVGVKSPSWLEGGLTVTSGLSLPYKRLFILGLVAVCLLAMFLYIYRTAAGRRMRAVMQNRDMAACLGISTRRVDSMTFAIGSGLAGVAGCALTLIGPIGPTIGTYYIVDAFMVVVLGGVGKLVGTVFGALGIGLTNSLFEYWTDASLGKVLVFLCIVAFLQWKPKGFVAMRTRSLD</sequence>
<feature type="transmembrane region" description="Helical" evidence="9">
    <location>
        <begin position="12"/>
        <end position="30"/>
    </location>
</feature>
<evidence type="ECO:0000256" key="4">
    <source>
        <dbReference type="ARBA" id="ARBA00022692"/>
    </source>
</evidence>
<dbReference type="RefSeq" id="WP_089525371.1">
    <property type="nucleotide sequence ID" value="NZ_NMUQ01000002.1"/>
</dbReference>
<dbReference type="NCBIfam" id="TIGR03409">
    <property type="entry name" value="urea_trans_UrtB"/>
    <property type="match status" value="1"/>
</dbReference>
<keyword evidence="7 9" id="KW-0472">Membrane</keyword>
<organism evidence="10 11">
    <name type="scientific">Paenibacillus herberti</name>
    <dbReference type="NCBI Taxonomy" id="1619309"/>
    <lineage>
        <taxon>Bacteria</taxon>
        <taxon>Bacillati</taxon>
        <taxon>Bacillota</taxon>
        <taxon>Bacilli</taxon>
        <taxon>Bacillales</taxon>
        <taxon>Paenibacillaceae</taxon>
        <taxon>Paenibacillus</taxon>
    </lineage>
</organism>
<feature type="transmembrane region" description="Helical" evidence="9">
    <location>
        <begin position="100"/>
        <end position="118"/>
    </location>
</feature>
<feature type="transmembrane region" description="Helical" evidence="9">
    <location>
        <begin position="152"/>
        <end position="170"/>
    </location>
</feature>
<keyword evidence="4 9" id="KW-0812">Transmembrane</keyword>
<keyword evidence="3" id="KW-1003">Cell membrane</keyword>
<dbReference type="GO" id="GO:0006865">
    <property type="term" value="P:amino acid transport"/>
    <property type="evidence" value="ECO:0007669"/>
    <property type="project" value="UniProtKB-KW"/>
</dbReference>
<evidence type="ECO:0000256" key="8">
    <source>
        <dbReference type="ARBA" id="ARBA00037998"/>
    </source>
</evidence>
<feature type="transmembrane region" description="Helical" evidence="9">
    <location>
        <begin position="235"/>
        <end position="259"/>
    </location>
</feature>